<dbReference type="Gene3D" id="3.40.50.150">
    <property type="entry name" value="Vaccinia Virus protein VP39"/>
    <property type="match status" value="1"/>
</dbReference>
<dbReference type="EMBL" id="SFCA01000142">
    <property type="protein sequence ID" value="TRT53679.1"/>
    <property type="molecule type" value="Genomic_DNA"/>
</dbReference>
<name>A0A551XY85_MICAE</name>
<keyword evidence="1" id="KW-0489">Methyltransferase</keyword>
<dbReference type="AlphaFoldDB" id="A0A551XY85"/>
<protein>
    <submittedName>
        <fullName evidence="1">Class I SAM-dependent methyltransferase</fullName>
    </submittedName>
</protein>
<dbReference type="GO" id="GO:0008168">
    <property type="term" value="F:methyltransferase activity"/>
    <property type="evidence" value="ECO:0007669"/>
    <property type="project" value="UniProtKB-KW"/>
</dbReference>
<gene>
    <name evidence="1" type="ORF">EWV85_13860</name>
</gene>
<evidence type="ECO:0000313" key="1">
    <source>
        <dbReference type="EMBL" id="TRT53679.1"/>
    </source>
</evidence>
<accession>A0A551XY85</accession>
<dbReference type="InterPro" id="IPR029063">
    <property type="entry name" value="SAM-dependent_MTases_sf"/>
</dbReference>
<dbReference type="Proteomes" id="UP000316443">
    <property type="component" value="Unassembled WGS sequence"/>
</dbReference>
<organism evidence="1 2">
    <name type="scientific">Microcystis aeruginosa Ma_QC_C_20070703_M131</name>
    <dbReference type="NCBI Taxonomy" id="2486263"/>
    <lineage>
        <taxon>Bacteria</taxon>
        <taxon>Bacillati</taxon>
        <taxon>Cyanobacteriota</taxon>
        <taxon>Cyanophyceae</taxon>
        <taxon>Oscillatoriophycideae</taxon>
        <taxon>Chroococcales</taxon>
        <taxon>Microcystaceae</taxon>
        <taxon>Microcystis</taxon>
    </lineage>
</organism>
<reference evidence="1 2" key="1">
    <citation type="submission" date="2019-01" db="EMBL/GenBank/DDBJ databases">
        <title>Coherence of Microcystis species and biogeography revealed through population genomics.</title>
        <authorList>
            <person name="Perez-Carrascal O.M."/>
            <person name="Terrat Y."/>
            <person name="Giani A."/>
            <person name="Fortin N."/>
            <person name="Tromas N."/>
            <person name="Shapiro B.J."/>
        </authorList>
    </citation>
    <scope>NUCLEOTIDE SEQUENCE [LARGE SCALE GENOMIC DNA]</scope>
    <source>
        <strain evidence="1">Ma_QC_C_20070703_M131</strain>
    </source>
</reference>
<dbReference type="Pfam" id="PF01209">
    <property type="entry name" value="Ubie_methyltran"/>
    <property type="match status" value="1"/>
</dbReference>
<keyword evidence="1" id="KW-0808">Transferase</keyword>
<evidence type="ECO:0000313" key="2">
    <source>
        <dbReference type="Proteomes" id="UP000316443"/>
    </source>
</evidence>
<dbReference type="SUPFAM" id="SSF53335">
    <property type="entry name" value="S-adenosyl-L-methionine-dependent methyltransferases"/>
    <property type="match status" value="1"/>
</dbReference>
<dbReference type="GO" id="GO:0032259">
    <property type="term" value="P:methylation"/>
    <property type="evidence" value="ECO:0007669"/>
    <property type="project" value="UniProtKB-KW"/>
</dbReference>
<sequence length="292" mass="32398">MTRLLKMPKLLYQVAKVKLSQGNSNPIADYDKGAVSFDDYYSRNLGSSALELWEKLPVKEGQVIVDLACGTGFFTTKLAHAVGQTGQIIAVDLSAGMLEKNQEKAVSQNLNNIRFVQLDGLSFLESLSSNCLDGLVCGWGTCYMNHTRLRQQLERVLKTGGFFGMIDNTSSSLKDVSDLFTQVLMDYPHAMIKNININLPKNNDYLIKTFGHGHLKSQNAWNGEVIIPCVNGEQIADYMLKSVASAGFIDALDPALIPQIFETFVSYANQRFYSQNPVVVRHKFCALVAIKN</sequence>
<dbReference type="PANTHER" id="PTHR43591">
    <property type="entry name" value="METHYLTRANSFERASE"/>
    <property type="match status" value="1"/>
</dbReference>
<proteinExistence type="predicted"/>
<dbReference type="CDD" id="cd02440">
    <property type="entry name" value="AdoMet_MTases"/>
    <property type="match status" value="1"/>
</dbReference>
<comment type="caution">
    <text evidence="1">The sequence shown here is derived from an EMBL/GenBank/DDBJ whole genome shotgun (WGS) entry which is preliminary data.</text>
</comment>